<dbReference type="AlphaFoldDB" id="A0AAD1WMB2"/>
<protein>
    <submittedName>
        <fullName evidence="1">Uncharacterized protein</fullName>
    </submittedName>
</protein>
<reference evidence="1" key="1">
    <citation type="submission" date="2022-03" db="EMBL/GenBank/DDBJ databases">
        <authorList>
            <person name="Alioto T."/>
            <person name="Alioto T."/>
            <person name="Gomez Garrido J."/>
        </authorList>
    </citation>
    <scope>NUCLEOTIDE SEQUENCE</scope>
</reference>
<keyword evidence="2" id="KW-1185">Reference proteome</keyword>
<sequence length="160" mass="18276">MVLYEQNVNVVSRKMAKATCAPKHNEEKPDLLSRLDDLFNAFWTKLALREQQAKTHRPEEHSPMVASTLHSQMRTPSNREGPNMAPKTGMQTHMPKPAHNHGELQLTLLQEACHIQICLSQRACFTAHPGFRDHSDRPYKPQKACLFSTIYLQVSLQDGY</sequence>
<evidence type="ECO:0000313" key="1">
    <source>
        <dbReference type="EMBL" id="CAH2320007.1"/>
    </source>
</evidence>
<dbReference type="EMBL" id="OW240921">
    <property type="protein sequence ID" value="CAH2320007.1"/>
    <property type="molecule type" value="Genomic_DNA"/>
</dbReference>
<proteinExistence type="predicted"/>
<gene>
    <name evidence="1" type="ORF">PECUL_23A038625</name>
</gene>
<name>A0AAD1WMB2_PELCU</name>
<evidence type="ECO:0000313" key="2">
    <source>
        <dbReference type="Proteomes" id="UP001295444"/>
    </source>
</evidence>
<accession>A0AAD1WMB2</accession>
<dbReference type="Proteomes" id="UP001295444">
    <property type="component" value="Chromosome 10"/>
</dbReference>
<organism evidence="1 2">
    <name type="scientific">Pelobates cultripes</name>
    <name type="common">Western spadefoot toad</name>
    <dbReference type="NCBI Taxonomy" id="61616"/>
    <lineage>
        <taxon>Eukaryota</taxon>
        <taxon>Metazoa</taxon>
        <taxon>Chordata</taxon>
        <taxon>Craniata</taxon>
        <taxon>Vertebrata</taxon>
        <taxon>Euteleostomi</taxon>
        <taxon>Amphibia</taxon>
        <taxon>Batrachia</taxon>
        <taxon>Anura</taxon>
        <taxon>Pelobatoidea</taxon>
        <taxon>Pelobatidae</taxon>
        <taxon>Pelobates</taxon>
    </lineage>
</organism>